<dbReference type="InterPro" id="IPR036465">
    <property type="entry name" value="vWFA_dom_sf"/>
</dbReference>
<organism evidence="1 2">
    <name type="scientific">Gymnopus androsaceus JB14</name>
    <dbReference type="NCBI Taxonomy" id="1447944"/>
    <lineage>
        <taxon>Eukaryota</taxon>
        <taxon>Fungi</taxon>
        <taxon>Dikarya</taxon>
        <taxon>Basidiomycota</taxon>
        <taxon>Agaricomycotina</taxon>
        <taxon>Agaricomycetes</taxon>
        <taxon>Agaricomycetidae</taxon>
        <taxon>Agaricales</taxon>
        <taxon>Marasmiineae</taxon>
        <taxon>Omphalotaceae</taxon>
        <taxon>Gymnopus</taxon>
    </lineage>
</organism>
<proteinExistence type="predicted"/>
<dbReference type="PANTHER" id="PTHR34706">
    <property type="entry name" value="SLR1338 PROTEIN"/>
    <property type="match status" value="1"/>
</dbReference>
<reference evidence="1" key="1">
    <citation type="journal article" date="2019" name="Environ. Microbiol.">
        <title>Fungal ecological strategies reflected in gene transcription - a case study of two litter decomposers.</title>
        <authorList>
            <person name="Barbi F."/>
            <person name="Kohler A."/>
            <person name="Barry K."/>
            <person name="Baskaran P."/>
            <person name="Daum C."/>
            <person name="Fauchery L."/>
            <person name="Ihrmark K."/>
            <person name="Kuo A."/>
            <person name="LaButti K."/>
            <person name="Lipzen A."/>
            <person name="Morin E."/>
            <person name="Grigoriev I.V."/>
            <person name="Henrissat B."/>
            <person name="Lindahl B."/>
            <person name="Martin F."/>
        </authorList>
    </citation>
    <scope>NUCLEOTIDE SEQUENCE</scope>
    <source>
        <strain evidence="1">JB14</strain>
    </source>
</reference>
<sequence>MQGSLWAEARLALSSIADTASKFDEDGIDIHFINSKKEGLNVKSSRQVMDLFDSIRPYGSTYLGRTLDVLLGDYLDEIEAAKPDKVALRKIKPKNFIVITDGEPSDDPEEVIANAAKRLDAGKFPLAQLGIQLVQIGRGEEAKRYLNRLDNTLTEKYQIRDIVDTTPYFGQISHDALIKIMLGGINRKMDRSKA</sequence>
<gene>
    <name evidence="1" type="ORF">BT96DRAFT_153031</name>
</gene>
<keyword evidence="2" id="KW-1185">Reference proteome</keyword>
<dbReference type="PANTHER" id="PTHR34706:SF1">
    <property type="entry name" value="VWFA DOMAIN-CONTAINING PROTEIN"/>
    <property type="match status" value="1"/>
</dbReference>
<name>A0A6A4I9F1_9AGAR</name>
<protein>
    <recommendedName>
        <fullName evidence="3">VWFA domain-containing protein</fullName>
    </recommendedName>
</protein>
<evidence type="ECO:0000313" key="1">
    <source>
        <dbReference type="EMBL" id="KAE9407289.1"/>
    </source>
</evidence>
<accession>A0A6A4I9F1</accession>
<dbReference type="AlphaFoldDB" id="A0A6A4I9F1"/>
<evidence type="ECO:0000313" key="2">
    <source>
        <dbReference type="Proteomes" id="UP000799118"/>
    </source>
</evidence>
<dbReference type="OrthoDB" id="2142040at2759"/>
<dbReference type="Proteomes" id="UP000799118">
    <property type="component" value="Unassembled WGS sequence"/>
</dbReference>
<dbReference type="EMBL" id="ML769397">
    <property type="protein sequence ID" value="KAE9407289.1"/>
    <property type="molecule type" value="Genomic_DNA"/>
</dbReference>
<dbReference type="Gene3D" id="3.40.50.410">
    <property type="entry name" value="von Willebrand factor, type A domain"/>
    <property type="match status" value="1"/>
</dbReference>
<dbReference type="SUPFAM" id="SSF53300">
    <property type="entry name" value="vWA-like"/>
    <property type="match status" value="1"/>
</dbReference>
<evidence type="ECO:0008006" key="3">
    <source>
        <dbReference type="Google" id="ProtNLM"/>
    </source>
</evidence>